<dbReference type="PANTHER" id="PTHR10543">
    <property type="entry name" value="BETA-CAROTENE DIOXYGENASE"/>
    <property type="match status" value="1"/>
</dbReference>
<evidence type="ECO:0000256" key="4">
    <source>
        <dbReference type="ARBA" id="ARBA00023004"/>
    </source>
</evidence>
<dbReference type="GO" id="GO:0016121">
    <property type="term" value="P:carotene catabolic process"/>
    <property type="evidence" value="ECO:0007669"/>
    <property type="project" value="TreeGrafter"/>
</dbReference>
<dbReference type="PANTHER" id="PTHR10543:SF89">
    <property type="entry name" value="CAROTENOID 9,10(9',10')-CLEAVAGE DIOXYGENASE 1"/>
    <property type="match status" value="1"/>
</dbReference>
<keyword evidence="2 5" id="KW-0479">Metal-binding</keyword>
<proteinExistence type="inferred from homology"/>
<evidence type="ECO:0000256" key="3">
    <source>
        <dbReference type="ARBA" id="ARBA00023002"/>
    </source>
</evidence>
<evidence type="ECO:0000256" key="1">
    <source>
        <dbReference type="ARBA" id="ARBA00006787"/>
    </source>
</evidence>
<dbReference type="Proteomes" id="UP000524492">
    <property type="component" value="Unassembled WGS sequence"/>
</dbReference>
<dbReference type="RefSeq" id="WP_210303310.1">
    <property type="nucleotide sequence ID" value="NZ_JACIFV010000019.1"/>
</dbReference>
<comment type="caution">
    <text evidence="7">The sequence shown here is derived from an EMBL/GenBank/DDBJ whole genome shotgun (WGS) entry which is preliminary data.</text>
</comment>
<comment type="cofactor">
    <cofactor evidence="5 6">
        <name>Fe(2+)</name>
        <dbReference type="ChEBI" id="CHEBI:29033"/>
    </cofactor>
    <text evidence="5 6">Binds 1 Fe(2+) ion per subunit.</text>
</comment>
<protein>
    <recommendedName>
        <fullName evidence="6">Dioxygenase</fullName>
        <ecNumber evidence="6">1.13.11.-</ecNumber>
    </recommendedName>
</protein>
<evidence type="ECO:0000256" key="5">
    <source>
        <dbReference type="PIRSR" id="PIRSR604294-1"/>
    </source>
</evidence>
<feature type="binding site" evidence="5">
    <location>
        <position position="3"/>
    </location>
    <ligand>
        <name>Fe cation</name>
        <dbReference type="ChEBI" id="CHEBI:24875"/>
        <note>catalytic</note>
    </ligand>
</feature>
<dbReference type="EMBL" id="JACIFV010000019">
    <property type="protein sequence ID" value="MBB4194458.1"/>
    <property type="molecule type" value="Genomic_DNA"/>
</dbReference>
<sequence>MIHDFAVTENYVIFPLMPLTADIDQIKSGGRHFQWQPGLDQLFGVLPRNGEAADVRWFTAPNGFQGHTLNAFDDGRGRIYVDMPVTSGNIFYFFPQADGRVPLPETLQMTRWTFDMNKTGNSLEASPLTDFMCEFPRGDDRYMGKPYRHGFVIGFDPTRPYDFEKLGPPRPSNS</sequence>
<keyword evidence="3 6" id="KW-0560">Oxidoreductase</keyword>
<evidence type="ECO:0000256" key="2">
    <source>
        <dbReference type="ARBA" id="ARBA00022723"/>
    </source>
</evidence>
<comment type="similarity">
    <text evidence="1 6">Belongs to the carotenoid oxygenase family.</text>
</comment>
<dbReference type="Pfam" id="PF03055">
    <property type="entry name" value="RPE65"/>
    <property type="match status" value="1"/>
</dbReference>
<name>A0A7W6VQX6_9HYPH</name>
<gene>
    <name evidence="7" type="ORF">GGD53_004637</name>
</gene>
<dbReference type="EC" id="1.13.11.-" evidence="6"/>
<feature type="binding site" evidence="5">
    <location>
        <position position="67"/>
    </location>
    <ligand>
        <name>Fe cation</name>
        <dbReference type="ChEBI" id="CHEBI:24875"/>
        <note>catalytic</note>
    </ligand>
</feature>
<keyword evidence="4 5" id="KW-0408">Iron</keyword>
<dbReference type="InterPro" id="IPR004294">
    <property type="entry name" value="Carotenoid_Oase"/>
</dbReference>
<keyword evidence="6 7" id="KW-0223">Dioxygenase</keyword>
<dbReference type="GO" id="GO:0010436">
    <property type="term" value="F:carotenoid dioxygenase activity"/>
    <property type="evidence" value="ECO:0007669"/>
    <property type="project" value="TreeGrafter"/>
</dbReference>
<organism evidence="7 8">
    <name type="scientific">Rhizobium aethiopicum</name>
    <dbReference type="NCBI Taxonomy" id="1138170"/>
    <lineage>
        <taxon>Bacteria</taxon>
        <taxon>Pseudomonadati</taxon>
        <taxon>Pseudomonadota</taxon>
        <taxon>Alphaproteobacteria</taxon>
        <taxon>Hyphomicrobiales</taxon>
        <taxon>Rhizobiaceae</taxon>
        <taxon>Rhizobium/Agrobacterium group</taxon>
        <taxon>Rhizobium</taxon>
    </lineage>
</organism>
<evidence type="ECO:0000313" key="7">
    <source>
        <dbReference type="EMBL" id="MBB4194458.1"/>
    </source>
</evidence>
<evidence type="ECO:0000256" key="6">
    <source>
        <dbReference type="RuleBase" id="RU364048"/>
    </source>
</evidence>
<reference evidence="7 8" key="1">
    <citation type="submission" date="2020-08" db="EMBL/GenBank/DDBJ databases">
        <title>Genomic Encyclopedia of Type Strains, Phase IV (KMG-V): Genome sequencing to study the core and pangenomes of soil and plant-associated prokaryotes.</title>
        <authorList>
            <person name="Whitman W."/>
        </authorList>
    </citation>
    <scope>NUCLEOTIDE SEQUENCE [LARGE SCALE GENOMIC DNA]</scope>
    <source>
        <strain evidence="7 8">SEMIA 4074</strain>
    </source>
</reference>
<accession>A0A7W6VQX6</accession>
<dbReference type="GO" id="GO:0046872">
    <property type="term" value="F:metal ion binding"/>
    <property type="evidence" value="ECO:0007669"/>
    <property type="project" value="UniProtKB-KW"/>
</dbReference>
<dbReference type="AlphaFoldDB" id="A0A7W6VQX6"/>
<evidence type="ECO:0000313" key="8">
    <source>
        <dbReference type="Proteomes" id="UP000524492"/>
    </source>
</evidence>
<keyword evidence="8" id="KW-1185">Reference proteome</keyword>